<evidence type="ECO:0000259" key="1">
    <source>
        <dbReference type="Pfam" id="PF17919"/>
    </source>
</evidence>
<feature type="domain" description="Reverse transcriptase/retrotransposon-derived protein RNase H-like" evidence="1">
    <location>
        <begin position="2"/>
        <end position="80"/>
    </location>
</feature>
<comment type="caution">
    <text evidence="2">The sequence shown here is derived from an EMBL/GenBank/DDBJ whole genome shotgun (WGS) entry which is preliminary data.</text>
</comment>
<sequence length="169" mass="19267">MTTIPVLAMPDFEKEFVLETDASGRGIGAVLMQEGRPICYMSQTLSDRAQQKSVYERELMAIVVAIQKWRPYLLGRHFKVLTLRLSTNQEGKHNVADSLSRQMQYAHITTIQCEVWEGLEDEIQKDDKLETIMQALVSDPHSHKGFQLKGGRLYHEGRVVIPKNSLRVA</sequence>
<dbReference type="CDD" id="cd09274">
    <property type="entry name" value="RNase_HI_RT_Ty3"/>
    <property type="match status" value="1"/>
</dbReference>
<dbReference type="Gene3D" id="3.10.20.370">
    <property type="match status" value="1"/>
</dbReference>
<name>A0A9D4YJN8_PEA</name>
<dbReference type="FunFam" id="3.10.20.370:FF:000001">
    <property type="entry name" value="Retrovirus-related Pol polyprotein from transposon 17.6-like protein"/>
    <property type="match status" value="1"/>
</dbReference>
<dbReference type="Pfam" id="PF17919">
    <property type="entry name" value="RT_RNaseH_2"/>
    <property type="match status" value="1"/>
</dbReference>
<dbReference type="InterPro" id="IPR041577">
    <property type="entry name" value="RT_RNaseH_2"/>
</dbReference>
<dbReference type="InterPro" id="IPR043502">
    <property type="entry name" value="DNA/RNA_pol_sf"/>
</dbReference>
<dbReference type="EMBL" id="JAMSHJ010000002">
    <property type="protein sequence ID" value="KAI5437746.1"/>
    <property type="molecule type" value="Genomic_DNA"/>
</dbReference>
<dbReference type="AlphaFoldDB" id="A0A9D4YJN8"/>
<dbReference type="PANTHER" id="PTHR34072">
    <property type="entry name" value="ENZYMATIC POLYPROTEIN-RELATED"/>
    <property type="match status" value="1"/>
</dbReference>
<dbReference type="PANTHER" id="PTHR34072:SF50">
    <property type="entry name" value="NUCLEOTIDYLTRANSFERASE, RIBONUCLEASE H"/>
    <property type="match status" value="1"/>
</dbReference>
<dbReference type="Gramene" id="Psat02G0374600-T1">
    <property type="protein sequence ID" value="KAI5437746.1"/>
    <property type="gene ID" value="KIW84_023746"/>
</dbReference>
<proteinExistence type="predicted"/>
<dbReference type="Proteomes" id="UP001058974">
    <property type="component" value="Chromosome 2"/>
</dbReference>
<dbReference type="SUPFAM" id="SSF56672">
    <property type="entry name" value="DNA/RNA polymerases"/>
    <property type="match status" value="1"/>
</dbReference>
<protein>
    <recommendedName>
        <fullName evidence="1">Reverse transcriptase/retrotransposon-derived protein RNase H-like domain-containing protein</fullName>
    </recommendedName>
</protein>
<reference evidence="2 3" key="1">
    <citation type="journal article" date="2022" name="Nat. Genet.">
        <title>Improved pea reference genome and pan-genome highlight genomic features and evolutionary characteristics.</title>
        <authorList>
            <person name="Yang T."/>
            <person name="Liu R."/>
            <person name="Luo Y."/>
            <person name="Hu S."/>
            <person name="Wang D."/>
            <person name="Wang C."/>
            <person name="Pandey M.K."/>
            <person name="Ge S."/>
            <person name="Xu Q."/>
            <person name="Li N."/>
            <person name="Li G."/>
            <person name="Huang Y."/>
            <person name="Saxena R.K."/>
            <person name="Ji Y."/>
            <person name="Li M."/>
            <person name="Yan X."/>
            <person name="He Y."/>
            <person name="Liu Y."/>
            <person name="Wang X."/>
            <person name="Xiang C."/>
            <person name="Varshney R.K."/>
            <person name="Ding H."/>
            <person name="Gao S."/>
            <person name="Zong X."/>
        </authorList>
    </citation>
    <scope>NUCLEOTIDE SEQUENCE [LARGE SCALE GENOMIC DNA]</scope>
    <source>
        <strain evidence="2 3">cv. Zhongwan 6</strain>
    </source>
</reference>
<accession>A0A9D4YJN8</accession>
<evidence type="ECO:0000313" key="3">
    <source>
        <dbReference type="Proteomes" id="UP001058974"/>
    </source>
</evidence>
<organism evidence="2 3">
    <name type="scientific">Pisum sativum</name>
    <name type="common">Garden pea</name>
    <name type="synonym">Lathyrus oleraceus</name>
    <dbReference type="NCBI Taxonomy" id="3888"/>
    <lineage>
        <taxon>Eukaryota</taxon>
        <taxon>Viridiplantae</taxon>
        <taxon>Streptophyta</taxon>
        <taxon>Embryophyta</taxon>
        <taxon>Tracheophyta</taxon>
        <taxon>Spermatophyta</taxon>
        <taxon>Magnoliopsida</taxon>
        <taxon>eudicotyledons</taxon>
        <taxon>Gunneridae</taxon>
        <taxon>Pentapetalae</taxon>
        <taxon>rosids</taxon>
        <taxon>fabids</taxon>
        <taxon>Fabales</taxon>
        <taxon>Fabaceae</taxon>
        <taxon>Papilionoideae</taxon>
        <taxon>50 kb inversion clade</taxon>
        <taxon>NPAAA clade</taxon>
        <taxon>Hologalegina</taxon>
        <taxon>IRL clade</taxon>
        <taxon>Fabeae</taxon>
        <taxon>Lathyrus</taxon>
    </lineage>
</organism>
<gene>
    <name evidence="2" type="ORF">KIW84_023746</name>
</gene>
<evidence type="ECO:0000313" key="2">
    <source>
        <dbReference type="EMBL" id="KAI5437746.1"/>
    </source>
</evidence>
<keyword evidence="3" id="KW-1185">Reference proteome</keyword>